<accession>A0A7J7MC71</accession>
<gene>
    <name evidence="1" type="ORF">GIB67_028426</name>
</gene>
<reference evidence="1 2" key="1">
    <citation type="journal article" date="2020" name="IScience">
        <title>Genome Sequencing of the Endangered Kingdonia uniflora (Circaeasteraceae, Ranunculales) Reveals Potential Mechanisms of Evolutionary Specialization.</title>
        <authorList>
            <person name="Sun Y."/>
            <person name="Deng T."/>
            <person name="Zhang A."/>
            <person name="Moore M.J."/>
            <person name="Landis J.B."/>
            <person name="Lin N."/>
            <person name="Zhang H."/>
            <person name="Zhang X."/>
            <person name="Huang J."/>
            <person name="Zhang X."/>
            <person name="Sun H."/>
            <person name="Wang H."/>
        </authorList>
    </citation>
    <scope>NUCLEOTIDE SEQUENCE [LARGE SCALE GENOMIC DNA]</scope>
    <source>
        <strain evidence="1">TB1705</strain>
        <tissue evidence="1">Leaf</tissue>
    </source>
</reference>
<comment type="caution">
    <text evidence="1">The sequence shown here is derived from an EMBL/GenBank/DDBJ whole genome shotgun (WGS) entry which is preliminary data.</text>
</comment>
<protein>
    <submittedName>
        <fullName evidence="1">Uncharacterized protein</fullName>
    </submittedName>
</protein>
<dbReference type="AlphaFoldDB" id="A0A7J7MC71"/>
<evidence type="ECO:0000313" key="1">
    <source>
        <dbReference type="EMBL" id="KAF6152384.1"/>
    </source>
</evidence>
<organism evidence="1 2">
    <name type="scientific">Kingdonia uniflora</name>
    <dbReference type="NCBI Taxonomy" id="39325"/>
    <lineage>
        <taxon>Eukaryota</taxon>
        <taxon>Viridiplantae</taxon>
        <taxon>Streptophyta</taxon>
        <taxon>Embryophyta</taxon>
        <taxon>Tracheophyta</taxon>
        <taxon>Spermatophyta</taxon>
        <taxon>Magnoliopsida</taxon>
        <taxon>Ranunculales</taxon>
        <taxon>Circaeasteraceae</taxon>
        <taxon>Kingdonia</taxon>
    </lineage>
</organism>
<name>A0A7J7MC71_9MAGN</name>
<keyword evidence="2" id="KW-1185">Reference proteome</keyword>
<evidence type="ECO:0000313" key="2">
    <source>
        <dbReference type="Proteomes" id="UP000541444"/>
    </source>
</evidence>
<dbReference type="Proteomes" id="UP000541444">
    <property type="component" value="Unassembled WGS sequence"/>
</dbReference>
<dbReference type="EMBL" id="JACGCM010001639">
    <property type="protein sequence ID" value="KAF6152384.1"/>
    <property type="molecule type" value="Genomic_DNA"/>
</dbReference>
<proteinExistence type="predicted"/>
<sequence length="67" mass="7977">MDTIFLHKYALETFPDWVNYSFFSYLWERLNFPNLYGVKREIFVSSLIISALCFHTLSHTQSVITQP</sequence>